<evidence type="ECO:0000256" key="1">
    <source>
        <dbReference type="ARBA" id="ARBA00022741"/>
    </source>
</evidence>
<organism evidence="8 9">
    <name type="scientific">Gemmobacter aquatilis</name>
    <dbReference type="NCBI Taxonomy" id="933059"/>
    <lineage>
        <taxon>Bacteria</taxon>
        <taxon>Pseudomonadati</taxon>
        <taxon>Pseudomonadota</taxon>
        <taxon>Alphaproteobacteria</taxon>
        <taxon>Rhodobacterales</taxon>
        <taxon>Paracoccaceae</taxon>
        <taxon>Gemmobacter</taxon>
    </lineage>
</organism>
<keyword evidence="5" id="KW-0238">DNA-binding</keyword>
<accession>A0A1H8IF82</accession>
<evidence type="ECO:0000256" key="5">
    <source>
        <dbReference type="ARBA" id="ARBA00023125"/>
    </source>
</evidence>
<dbReference type="InterPro" id="IPR002078">
    <property type="entry name" value="Sigma_54_int"/>
</dbReference>
<dbReference type="OrthoDB" id="9805953at2"/>
<reference evidence="8 9" key="1">
    <citation type="submission" date="2016-10" db="EMBL/GenBank/DDBJ databases">
        <authorList>
            <person name="de Groot N.N."/>
        </authorList>
    </citation>
    <scope>NUCLEOTIDE SEQUENCE [LARGE SCALE GENOMIC DNA]</scope>
    <source>
        <strain evidence="8 9">DSM 3857</strain>
    </source>
</reference>
<proteinExistence type="predicted"/>
<name>A0A1H8IF82_9RHOB</name>
<dbReference type="PRINTS" id="PR01590">
    <property type="entry name" value="HTHFIS"/>
</dbReference>
<dbReference type="InterPro" id="IPR009057">
    <property type="entry name" value="Homeodomain-like_sf"/>
</dbReference>
<dbReference type="SUPFAM" id="SSF46689">
    <property type="entry name" value="Homeodomain-like"/>
    <property type="match status" value="1"/>
</dbReference>
<keyword evidence="3" id="KW-0902">Two-component regulatory system</keyword>
<evidence type="ECO:0000313" key="8">
    <source>
        <dbReference type="EMBL" id="SEN66816.1"/>
    </source>
</evidence>
<dbReference type="GO" id="GO:0043565">
    <property type="term" value="F:sequence-specific DNA binding"/>
    <property type="evidence" value="ECO:0007669"/>
    <property type="project" value="InterPro"/>
</dbReference>
<dbReference type="Pfam" id="PF25601">
    <property type="entry name" value="AAA_lid_14"/>
    <property type="match status" value="1"/>
</dbReference>
<dbReference type="PROSITE" id="PS00675">
    <property type="entry name" value="SIGMA54_INTERACT_1"/>
    <property type="match status" value="1"/>
</dbReference>
<evidence type="ECO:0000256" key="4">
    <source>
        <dbReference type="ARBA" id="ARBA00023015"/>
    </source>
</evidence>
<keyword evidence="1" id="KW-0547">Nucleotide-binding</keyword>
<dbReference type="STRING" id="933059.SAMN04488103_106199"/>
<evidence type="ECO:0000259" key="7">
    <source>
        <dbReference type="PROSITE" id="PS50045"/>
    </source>
</evidence>
<dbReference type="AlphaFoldDB" id="A0A1H8IF82"/>
<dbReference type="InterPro" id="IPR002197">
    <property type="entry name" value="HTH_Fis"/>
</dbReference>
<dbReference type="InterPro" id="IPR058031">
    <property type="entry name" value="AAA_lid_NorR"/>
</dbReference>
<keyword evidence="6" id="KW-0804">Transcription</keyword>
<dbReference type="InterPro" id="IPR003593">
    <property type="entry name" value="AAA+_ATPase"/>
</dbReference>
<dbReference type="GO" id="GO:0000160">
    <property type="term" value="P:phosphorelay signal transduction system"/>
    <property type="evidence" value="ECO:0007669"/>
    <property type="project" value="UniProtKB-KW"/>
</dbReference>
<evidence type="ECO:0000256" key="6">
    <source>
        <dbReference type="ARBA" id="ARBA00023163"/>
    </source>
</evidence>
<dbReference type="Pfam" id="PF02954">
    <property type="entry name" value="HTH_8"/>
    <property type="match status" value="1"/>
</dbReference>
<keyword evidence="2" id="KW-0067">ATP-binding</keyword>
<dbReference type="Pfam" id="PF14532">
    <property type="entry name" value="Sigma54_activ_2"/>
    <property type="match status" value="1"/>
</dbReference>
<dbReference type="Gene3D" id="3.40.50.300">
    <property type="entry name" value="P-loop containing nucleotide triphosphate hydrolases"/>
    <property type="match status" value="1"/>
</dbReference>
<dbReference type="Proteomes" id="UP000198761">
    <property type="component" value="Unassembled WGS sequence"/>
</dbReference>
<dbReference type="InterPro" id="IPR029016">
    <property type="entry name" value="GAF-like_dom_sf"/>
</dbReference>
<keyword evidence="9" id="KW-1185">Reference proteome</keyword>
<dbReference type="Gene3D" id="3.30.450.40">
    <property type="match status" value="1"/>
</dbReference>
<sequence>MTGITRKEDWEQFRAMGRAPEGLRDVVLASWQRAARQDDLASRTRAPLVSGDAFAGLHQANRDVLGAARDHLARNLALMRASRALMVLCDPQGVVLEADGCPAVIERARDDRLLLGGCWDEAAIGTNAIGTAIHTGQPVEIRGAEHFCEGIQKWNCAATPLRHPVTGALIGVLDITGPSAEAQPHAAALSLAVAGQIVQTLGQDLAQERAWLLETLLLQRVAGDFILFDRFGQRISGADLAGRAGLPGLIRALARQPDAPDLDALAEAVPGAEAQILRRGDAALGVVLRLPRAPLRRQGAERPALAGRGDDLDALAATSALLAPLCAQGRMLLEARVPLLVQGETGTGKETLARALAGSVAPEGPVSLVECSALAETAADDWPIAGGTLVLIEPAETPPEAQPLLLRRLKALAGNGVAPVRLIALSTPDLAAARDAGQLRRDLFYRLAGAVLRLPPLRDRRAEILPLLRRFAGQAVEGSRRSPLRFTPAAQRVLEAYDWPGNLHELRNVVLSLSALSSSRLIDLPDLPPEMTQPRPPLRESALRDRARADVLQMIDETGGNLAEAARRLGIARSTLYLKLDSYGIRRR</sequence>
<dbReference type="GO" id="GO:0006355">
    <property type="term" value="P:regulation of DNA-templated transcription"/>
    <property type="evidence" value="ECO:0007669"/>
    <property type="project" value="InterPro"/>
</dbReference>
<dbReference type="GO" id="GO:0005524">
    <property type="term" value="F:ATP binding"/>
    <property type="evidence" value="ECO:0007669"/>
    <property type="project" value="UniProtKB-KW"/>
</dbReference>
<feature type="domain" description="Sigma-54 factor interaction" evidence="7">
    <location>
        <begin position="305"/>
        <end position="515"/>
    </location>
</feature>
<protein>
    <submittedName>
        <fullName evidence="8">Transcriptional regulator of acetoin/glycerol metabolism</fullName>
    </submittedName>
</protein>
<evidence type="ECO:0000313" key="9">
    <source>
        <dbReference type="Proteomes" id="UP000198761"/>
    </source>
</evidence>
<dbReference type="InterPro" id="IPR027417">
    <property type="entry name" value="P-loop_NTPase"/>
</dbReference>
<evidence type="ECO:0000256" key="2">
    <source>
        <dbReference type="ARBA" id="ARBA00022840"/>
    </source>
</evidence>
<dbReference type="PROSITE" id="PS50045">
    <property type="entry name" value="SIGMA54_INTERACT_4"/>
    <property type="match status" value="1"/>
</dbReference>
<dbReference type="EMBL" id="FOCE01000006">
    <property type="protein sequence ID" value="SEN66816.1"/>
    <property type="molecule type" value="Genomic_DNA"/>
</dbReference>
<gene>
    <name evidence="8" type="ORF">SAMN04488103_106199</name>
</gene>
<dbReference type="RefSeq" id="WP_091301827.1">
    <property type="nucleotide sequence ID" value="NZ_FOCE01000006.1"/>
</dbReference>
<dbReference type="Gene3D" id="1.10.10.60">
    <property type="entry name" value="Homeodomain-like"/>
    <property type="match status" value="1"/>
</dbReference>
<keyword evidence="4" id="KW-0805">Transcription regulation</keyword>
<dbReference type="InterPro" id="IPR003018">
    <property type="entry name" value="GAF"/>
</dbReference>
<dbReference type="SUPFAM" id="SSF52540">
    <property type="entry name" value="P-loop containing nucleoside triphosphate hydrolases"/>
    <property type="match status" value="1"/>
</dbReference>
<dbReference type="PANTHER" id="PTHR32071">
    <property type="entry name" value="TRANSCRIPTIONAL REGULATORY PROTEIN"/>
    <property type="match status" value="1"/>
</dbReference>
<dbReference type="InterPro" id="IPR025662">
    <property type="entry name" value="Sigma_54_int_dom_ATP-bd_1"/>
</dbReference>
<dbReference type="SMART" id="SM00382">
    <property type="entry name" value="AAA"/>
    <property type="match status" value="1"/>
</dbReference>
<evidence type="ECO:0000256" key="3">
    <source>
        <dbReference type="ARBA" id="ARBA00023012"/>
    </source>
</evidence>
<dbReference type="Pfam" id="PF01590">
    <property type="entry name" value="GAF"/>
    <property type="match status" value="1"/>
</dbReference>
<dbReference type="Gene3D" id="1.10.8.60">
    <property type="match status" value="1"/>
</dbReference>